<feature type="compositionally biased region" description="Acidic residues" evidence="1">
    <location>
        <begin position="282"/>
        <end position="293"/>
    </location>
</feature>
<reference evidence="3" key="2">
    <citation type="submission" date="2022-01" db="EMBL/GenBank/DDBJ databases">
        <authorList>
            <person name="Yamashiro T."/>
            <person name="Shiraishi A."/>
            <person name="Satake H."/>
            <person name="Nakayama K."/>
        </authorList>
    </citation>
    <scope>NUCLEOTIDE SEQUENCE</scope>
</reference>
<feature type="region of interest" description="Disordered" evidence="1">
    <location>
        <begin position="314"/>
        <end position="355"/>
    </location>
</feature>
<dbReference type="InterPro" id="IPR026960">
    <property type="entry name" value="RVT-Znf"/>
</dbReference>
<protein>
    <submittedName>
        <fullName evidence="3">RNA-directed DNA polymerase, eukaryota, reverse transcriptase zinc-binding domain protein</fullName>
    </submittedName>
</protein>
<accession>A0ABQ4XQ79</accession>
<reference evidence="3" key="1">
    <citation type="journal article" date="2022" name="Int. J. Mol. Sci.">
        <title>Draft Genome of Tanacetum Coccineum: Genomic Comparison of Closely Related Tanacetum-Family Plants.</title>
        <authorList>
            <person name="Yamashiro T."/>
            <person name="Shiraishi A."/>
            <person name="Nakayama K."/>
            <person name="Satake H."/>
        </authorList>
    </citation>
    <scope>NUCLEOTIDE SEQUENCE</scope>
</reference>
<keyword evidence="3" id="KW-0808">Transferase</keyword>
<dbReference type="Pfam" id="PF13966">
    <property type="entry name" value="zf-RVT"/>
    <property type="match status" value="1"/>
</dbReference>
<dbReference type="GO" id="GO:0003964">
    <property type="term" value="F:RNA-directed DNA polymerase activity"/>
    <property type="evidence" value="ECO:0007669"/>
    <property type="project" value="UniProtKB-KW"/>
</dbReference>
<feature type="compositionally biased region" description="Basic and acidic residues" evidence="1">
    <location>
        <begin position="316"/>
        <end position="334"/>
    </location>
</feature>
<sequence length="372" mass="43738">MGVITRARSKSCWMNIVHETNALLNKGIDLIKFMRIKLENGQTTSFWEDMWSEGGTLKNRYPRIYALESSKSITVGMKVAQPSLDFSFRRAPRGGVEQEQFEEIVALVNDVILAPIFDRWTWTLESSRDFSVNVHAWKVKSDSLPTRFNISRRGIYIDSIMCAICDKGAETSSHLFFSCCMVRQAVRLITCWWDVPYMEFESYDGWLAWLVNLRLPYKNKMMLEGVFYVMWWHLWTFRNKTIFEAKAPAKALFFDDVVRFRNGQRQKRTKCLLPESHKKESSDEDSSTSDSEDKEYTMAVKDFKKFFKRRGIFVRQPHDERKSPQRSKDDKNETQSKAFIGGSWSDSDEDEEERTKYEKYLMAKASNEERSR</sequence>
<dbReference type="PANTHER" id="PTHR36617">
    <property type="entry name" value="PROTEIN, PUTATIVE-RELATED"/>
    <property type="match status" value="1"/>
</dbReference>
<evidence type="ECO:0000313" key="3">
    <source>
        <dbReference type="EMBL" id="GJS67222.1"/>
    </source>
</evidence>
<proteinExistence type="predicted"/>
<evidence type="ECO:0000313" key="4">
    <source>
        <dbReference type="Proteomes" id="UP001151760"/>
    </source>
</evidence>
<gene>
    <name evidence="3" type="ORF">Tco_0681786</name>
</gene>
<dbReference type="PANTHER" id="PTHR36617:SF5">
    <property type="entry name" value="OS05G0421675 PROTEIN"/>
    <property type="match status" value="1"/>
</dbReference>
<keyword evidence="4" id="KW-1185">Reference proteome</keyword>
<keyword evidence="3" id="KW-0695">RNA-directed DNA polymerase</keyword>
<evidence type="ECO:0000256" key="1">
    <source>
        <dbReference type="SAM" id="MobiDB-lite"/>
    </source>
</evidence>
<keyword evidence="3" id="KW-0548">Nucleotidyltransferase</keyword>
<feature type="domain" description="Reverse transcriptase zinc-binding" evidence="2">
    <location>
        <begin position="125"/>
        <end position="184"/>
    </location>
</feature>
<organism evidence="3 4">
    <name type="scientific">Tanacetum coccineum</name>
    <dbReference type="NCBI Taxonomy" id="301880"/>
    <lineage>
        <taxon>Eukaryota</taxon>
        <taxon>Viridiplantae</taxon>
        <taxon>Streptophyta</taxon>
        <taxon>Embryophyta</taxon>
        <taxon>Tracheophyta</taxon>
        <taxon>Spermatophyta</taxon>
        <taxon>Magnoliopsida</taxon>
        <taxon>eudicotyledons</taxon>
        <taxon>Gunneridae</taxon>
        <taxon>Pentapetalae</taxon>
        <taxon>asterids</taxon>
        <taxon>campanulids</taxon>
        <taxon>Asterales</taxon>
        <taxon>Asteraceae</taxon>
        <taxon>Asteroideae</taxon>
        <taxon>Anthemideae</taxon>
        <taxon>Anthemidinae</taxon>
        <taxon>Tanacetum</taxon>
    </lineage>
</organism>
<dbReference type="EMBL" id="BQNB010009702">
    <property type="protein sequence ID" value="GJS67222.1"/>
    <property type="molecule type" value="Genomic_DNA"/>
</dbReference>
<dbReference type="Proteomes" id="UP001151760">
    <property type="component" value="Unassembled WGS sequence"/>
</dbReference>
<comment type="caution">
    <text evidence="3">The sequence shown here is derived from an EMBL/GenBank/DDBJ whole genome shotgun (WGS) entry which is preliminary data.</text>
</comment>
<evidence type="ECO:0000259" key="2">
    <source>
        <dbReference type="Pfam" id="PF13966"/>
    </source>
</evidence>
<feature type="region of interest" description="Disordered" evidence="1">
    <location>
        <begin position="271"/>
        <end position="293"/>
    </location>
</feature>
<name>A0ABQ4XQ79_9ASTR</name>